<dbReference type="GO" id="GO:0006002">
    <property type="term" value="P:fructose 6-phosphate metabolic process"/>
    <property type="evidence" value="ECO:0007669"/>
    <property type="project" value="TreeGrafter"/>
</dbReference>
<dbReference type="OrthoDB" id="7808879at2"/>
<reference evidence="6 7" key="1">
    <citation type="journal article" date="2019" name="Environ. Microbiol.">
        <title>Species interactions and distinct microbial communities in high Arctic permafrost affected cryosols are associated with the CH4 and CO2 gas fluxes.</title>
        <authorList>
            <person name="Altshuler I."/>
            <person name="Hamel J."/>
            <person name="Turney S."/>
            <person name="Magnuson E."/>
            <person name="Levesque R."/>
            <person name="Greer C."/>
            <person name="Whyte L.G."/>
        </authorList>
    </citation>
    <scope>NUCLEOTIDE SEQUENCE [LARGE SCALE GENOMIC DNA]</scope>
    <source>
        <strain evidence="6 7">S5.20</strain>
    </source>
</reference>
<dbReference type="GO" id="GO:0006487">
    <property type="term" value="P:protein N-linked glycosylation"/>
    <property type="evidence" value="ECO:0007669"/>
    <property type="project" value="TreeGrafter"/>
</dbReference>
<evidence type="ECO:0000259" key="5">
    <source>
        <dbReference type="PROSITE" id="PS51464"/>
    </source>
</evidence>
<name>A0A502EKT4_9MYCO</name>
<dbReference type="GO" id="GO:0004360">
    <property type="term" value="F:glutamine-fructose-6-phosphate transaminase (isomerizing) activity"/>
    <property type="evidence" value="ECO:0007669"/>
    <property type="project" value="UniProtKB-EC"/>
</dbReference>
<dbReference type="PROSITE" id="PS51464">
    <property type="entry name" value="SIS"/>
    <property type="match status" value="2"/>
</dbReference>
<dbReference type="AlphaFoldDB" id="A0A502EKT4"/>
<dbReference type="PANTHER" id="PTHR10937">
    <property type="entry name" value="GLUCOSAMINE--FRUCTOSE-6-PHOSPHATE AMINOTRANSFERASE, ISOMERIZING"/>
    <property type="match status" value="1"/>
</dbReference>
<dbReference type="Gene3D" id="3.40.50.10490">
    <property type="entry name" value="Glucose-6-phosphate isomerase like protein, domain 1"/>
    <property type="match status" value="2"/>
</dbReference>
<dbReference type="SUPFAM" id="SSF53697">
    <property type="entry name" value="SIS domain"/>
    <property type="match status" value="1"/>
</dbReference>
<feature type="domain" description="SIS" evidence="5">
    <location>
        <begin position="251"/>
        <end position="392"/>
    </location>
</feature>
<accession>A0A502EKT4</accession>
<keyword evidence="7" id="KW-1185">Reference proteome</keyword>
<evidence type="ECO:0000256" key="2">
    <source>
        <dbReference type="ARBA" id="ARBA00012916"/>
    </source>
</evidence>
<dbReference type="InterPro" id="IPR001347">
    <property type="entry name" value="SIS_dom"/>
</dbReference>
<dbReference type="Proteomes" id="UP000320095">
    <property type="component" value="Unassembled WGS sequence"/>
</dbReference>
<dbReference type="GO" id="GO:0097367">
    <property type="term" value="F:carbohydrate derivative binding"/>
    <property type="evidence" value="ECO:0007669"/>
    <property type="project" value="InterPro"/>
</dbReference>
<keyword evidence="4" id="KW-0677">Repeat</keyword>
<gene>
    <name evidence="6" type="ORF">EAH80_04640</name>
</gene>
<organism evidence="6 7">
    <name type="scientific">Mycolicibacterium hodleri</name>
    <dbReference type="NCBI Taxonomy" id="49897"/>
    <lineage>
        <taxon>Bacteria</taxon>
        <taxon>Bacillati</taxon>
        <taxon>Actinomycetota</taxon>
        <taxon>Actinomycetes</taxon>
        <taxon>Mycobacteriales</taxon>
        <taxon>Mycobacteriaceae</taxon>
        <taxon>Mycolicibacterium</taxon>
    </lineage>
</organism>
<protein>
    <recommendedName>
        <fullName evidence="3">Glutamine--fructose-6-phosphate aminotransferase [isomerizing]</fullName>
        <ecNumber evidence="2">2.6.1.16</ecNumber>
    </recommendedName>
</protein>
<comment type="catalytic activity">
    <reaction evidence="1">
        <text>D-fructose 6-phosphate + L-glutamine = D-glucosamine 6-phosphate + L-glutamate</text>
        <dbReference type="Rhea" id="RHEA:13237"/>
        <dbReference type="ChEBI" id="CHEBI:29985"/>
        <dbReference type="ChEBI" id="CHEBI:58359"/>
        <dbReference type="ChEBI" id="CHEBI:58725"/>
        <dbReference type="ChEBI" id="CHEBI:61527"/>
        <dbReference type="EC" id="2.6.1.16"/>
    </reaction>
</comment>
<dbReference type="RefSeq" id="WP_140688286.1">
    <property type="nucleotide sequence ID" value="NZ_RCZG01000001.1"/>
</dbReference>
<proteinExistence type="predicted"/>
<evidence type="ECO:0000256" key="3">
    <source>
        <dbReference type="ARBA" id="ARBA00016090"/>
    </source>
</evidence>
<dbReference type="Pfam" id="PF01380">
    <property type="entry name" value="SIS"/>
    <property type="match status" value="1"/>
</dbReference>
<dbReference type="EMBL" id="RCZG01000001">
    <property type="protein sequence ID" value="TPG37140.1"/>
    <property type="molecule type" value="Genomic_DNA"/>
</dbReference>
<evidence type="ECO:0000313" key="7">
    <source>
        <dbReference type="Proteomes" id="UP000320095"/>
    </source>
</evidence>
<evidence type="ECO:0000256" key="4">
    <source>
        <dbReference type="ARBA" id="ARBA00022737"/>
    </source>
</evidence>
<feature type="domain" description="SIS" evidence="5">
    <location>
        <begin position="80"/>
        <end position="219"/>
    </location>
</feature>
<evidence type="ECO:0000256" key="1">
    <source>
        <dbReference type="ARBA" id="ARBA00001031"/>
    </source>
</evidence>
<dbReference type="EC" id="2.6.1.16" evidence="2"/>
<dbReference type="InterPro" id="IPR035466">
    <property type="entry name" value="GlmS/AgaS_SIS"/>
</dbReference>
<dbReference type="CDD" id="cd05008">
    <property type="entry name" value="SIS_GlmS_GlmD_1"/>
    <property type="match status" value="1"/>
</dbReference>
<evidence type="ECO:0000313" key="6">
    <source>
        <dbReference type="EMBL" id="TPG37140.1"/>
    </source>
</evidence>
<dbReference type="GO" id="GO:0006047">
    <property type="term" value="P:UDP-N-acetylglucosamine metabolic process"/>
    <property type="evidence" value="ECO:0007669"/>
    <property type="project" value="TreeGrafter"/>
</dbReference>
<dbReference type="InterPro" id="IPR046348">
    <property type="entry name" value="SIS_dom_sf"/>
</dbReference>
<dbReference type="PANTHER" id="PTHR10937:SF0">
    <property type="entry name" value="GLUTAMINE--FRUCTOSE-6-PHOSPHATE TRANSAMINASE (ISOMERIZING)"/>
    <property type="match status" value="1"/>
</dbReference>
<sequence length="392" mass="41198">MKTPASPLLNSSTSPLDARQRAVVQRVSDAERAHILALPSNDPLDAKMRFRVQATGPELFGQPTAIRATLESNATTLDVIAAKLAAGVRRVVLVGCGDSLAVMVAARQALESMLGVPCEPVQSLEFAYYQADLVDAESAVIALSSSGETTRTVEALLMAQHRGSYTVAITNTAGSTLQAEAGTSLKIEATRVGWPTQSSTAALALLLELAIRVGERRVPADAAILRAAFGGLPDLMAEVLDRIDPIVAGIAEGEVAAGVRNVLFSGAGPNLASAIVGAAKVKECTTLHAVEIQVEEYHHYNSQKAGEPLFLIAPSGPSVPRAVDTGRDALRWDGRLYVVTTEGERAFDESGAQVITMPPVPESLSPLLYLLAVQLVGYHLGLSSYAAAARDE</sequence>
<comment type="caution">
    <text evidence="6">The sequence shown here is derived from an EMBL/GenBank/DDBJ whole genome shotgun (WGS) entry which is preliminary data.</text>
</comment>